<protein>
    <submittedName>
        <fullName evidence="2">Uncharacterized protein</fullName>
    </submittedName>
</protein>
<dbReference type="RefSeq" id="WP_307240173.1">
    <property type="nucleotide sequence ID" value="NZ_JAUSUZ010000001.1"/>
</dbReference>
<dbReference type="AlphaFoldDB" id="A0AAE3VZN4"/>
<name>A0AAE3VZN4_9ACTN</name>
<comment type="caution">
    <text evidence="2">The sequence shown here is derived from an EMBL/GenBank/DDBJ whole genome shotgun (WGS) entry which is preliminary data.</text>
</comment>
<organism evidence="2 3">
    <name type="scientific">Catenuloplanes indicus</name>
    <dbReference type="NCBI Taxonomy" id="137267"/>
    <lineage>
        <taxon>Bacteria</taxon>
        <taxon>Bacillati</taxon>
        <taxon>Actinomycetota</taxon>
        <taxon>Actinomycetes</taxon>
        <taxon>Micromonosporales</taxon>
        <taxon>Micromonosporaceae</taxon>
        <taxon>Catenuloplanes</taxon>
    </lineage>
</organism>
<dbReference type="InterPro" id="IPR037178">
    <property type="entry name" value="ColicinD_C_sf"/>
</dbReference>
<accession>A0AAE3VZN4</accession>
<dbReference type="GO" id="GO:0004540">
    <property type="term" value="F:RNA nuclease activity"/>
    <property type="evidence" value="ECO:0007669"/>
    <property type="project" value="InterPro"/>
</dbReference>
<feature type="compositionally biased region" description="Gly residues" evidence="1">
    <location>
        <begin position="51"/>
        <end position="63"/>
    </location>
</feature>
<proteinExistence type="predicted"/>
<feature type="region of interest" description="Disordered" evidence="1">
    <location>
        <begin position="1"/>
        <end position="95"/>
    </location>
</feature>
<sequence>MARPRNPSGTGDGGDPPDGGDRTRDGSGGPGRPRSVTQGQERAAHDAGLGRAPGGAGDGGAPPGGTPDWTGPPLSGVGDRQFGKKWGKHAKDYGLDPSDPEARRWFEERIHAVHGAPDEVRVGPWNPQRGGGTDYQFYRQGNDLLITKGDGSFVTMFPLGPAGNGWYNGATVVRN</sequence>
<gene>
    <name evidence="2" type="ORF">J2S42_003340</name>
</gene>
<reference evidence="2 3" key="1">
    <citation type="submission" date="2023-07" db="EMBL/GenBank/DDBJ databases">
        <title>Sequencing the genomes of 1000 actinobacteria strains.</title>
        <authorList>
            <person name="Klenk H.-P."/>
        </authorList>
    </citation>
    <scope>NUCLEOTIDE SEQUENCE [LARGE SCALE GENOMIC DNA]</scope>
    <source>
        <strain evidence="2 3">DSM 44709</strain>
    </source>
</reference>
<dbReference type="EMBL" id="JAUSUZ010000001">
    <property type="protein sequence ID" value="MDQ0366671.1"/>
    <property type="molecule type" value="Genomic_DNA"/>
</dbReference>
<evidence type="ECO:0000313" key="2">
    <source>
        <dbReference type="EMBL" id="MDQ0366671.1"/>
    </source>
</evidence>
<dbReference type="Proteomes" id="UP001240236">
    <property type="component" value="Unassembled WGS sequence"/>
</dbReference>
<dbReference type="Gene3D" id="3.10.450.200">
    <property type="match status" value="1"/>
</dbReference>
<evidence type="ECO:0000313" key="3">
    <source>
        <dbReference type="Proteomes" id="UP001240236"/>
    </source>
</evidence>
<evidence type="ECO:0000256" key="1">
    <source>
        <dbReference type="SAM" id="MobiDB-lite"/>
    </source>
</evidence>
<keyword evidence="3" id="KW-1185">Reference proteome</keyword>